<reference evidence="4 5" key="1">
    <citation type="submission" date="2019-05" db="EMBL/GenBank/DDBJ databases">
        <title>The compact genome of Giardia muris reveals important steps in the evolution of intestinal protozoan parasites.</title>
        <authorList>
            <person name="Xu F."/>
            <person name="Jimenez-Gonzalez A."/>
            <person name="Einarsson E."/>
            <person name="Astvaldsson A."/>
            <person name="Peirasmaki D."/>
            <person name="Eckmann L."/>
            <person name="Andersson J.O."/>
            <person name="Svard S.G."/>
            <person name="Jerlstrom-Hultqvist J."/>
        </authorList>
    </citation>
    <scope>NUCLEOTIDE SEQUENCE [LARGE SCALE GENOMIC DNA]</scope>
    <source>
        <strain evidence="4 5">Roberts-Thomson</strain>
    </source>
</reference>
<sequence>MRTTTLMRTAMKDSLDMPAFIHSLKEVGHIDKEGFTALMFAAQRGHSEYASYLLTEARMQNKYGWTALHMAARYGHLDLIELLVDKEAGLRNSWGLTALILAAQFSQPRCVAILLKHEAGLRDHNGWTALMRAITWKNSDCVRLLLCEAGAQATEKRCKYPKGITALMLAARHNDPDIVSLLLPYEQGLVDEDGHTALWYALHPRDQSGNPLEGDYSRVRELLQEESSERLSPPQGIVSSLFTAAVVGDVDMASKCLATVGERTATGMTALMKAAKYGHFDVVSLLKKHELGLQDLSDHTAFYYATVNGHWDCAEHLLAEAGVKDRLGVSQLECLRASAATCAQDSSYYLLLLYLARIHWGYVRHQIRALTHAQLVSRVERVANMDPALLDLAWDLIMGEPNSFDSLSEYLSSSLETEQQEGMCVVCFSSHSNIVLLPCRHLVICSRCVELVANRCPYCRRAVKQFVELSMSSTWEMAHPSG</sequence>
<dbReference type="PROSITE" id="PS50297">
    <property type="entry name" value="ANK_REP_REGION"/>
    <property type="match status" value="1"/>
</dbReference>
<dbReference type="Pfam" id="PF13920">
    <property type="entry name" value="zf-C3HC4_3"/>
    <property type="match status" value="1"/>
</dbReference>
<evidence type="ECO:0000256" key="1">
    <source>
        <dbReference type="PROSITE-ProRule" id="PRU00023"/>
    </source>
</evidence>
<dbReference type="InterPro" id="IPR002110">
    <property type="entry name" value="Ankyrin_rpt"/>
</dbReference>
<dbReference type="Pfam" id="PF00023">
    <property type="entry name" value="Ank"/>
    <property type="match status" value="1"/>
</dbReference>
<dbReference type="SMART" id="SM00184">
    <property type="entry name" value="RING"/>
    <property type="match status" value="1"/>
</dbReference>
<dbReference type="InterPro" id="IPR036770">
    <property type="entry name" value="Ankyrin_rpt-contain_sf"/>
</dbReference>
<proteinExistence type="predicted"/>
<dbReference type="PROSITE" id="PS50089">
    <property type="entry name" value="ZF_RING_2"/>
    <property type="match status" value="1"/>
</dbReference>
<dbReference type="InterPro" id="IPR001841">
    <property type="entry name" value="Znf_RING"/>
</dbReference>
<dbReference type="Gene3D" id="1.25.40.20">
    <property type="entry name" value="Ankyrin repeat-containing domain"/>
    <property type="match status" value="3"/>
</dbReference>
<dbReference type="Gene3D" id="3.30.40.10">
    <property type="entry name" value="Zinc/RING finger domain, C3HC4 (zinc finger)"/>
    <property type="match status" value="1"/>
</dbReference>
<evidence type="ECO:0000313" key="4">
    <source>
        <dbReference type="EMBL" id="TNJ27360.1"/>
    </source>
</evidence>
<dbReference type="AlphaFoldDB" id="A0A4Z1SNZ9"/>
<keyword evidence="5" id="KW-1185">Reference proteome</keyword>
<gene>
    <name evidence="4" type="ORF">GMRT_13869</name>
</gene>
<dbReference type="Pfam" id="PF12796">
    <property type="entry name" value="Ank_2"/>
    <property type="match status" value="3"/>
</dbReference>
<keyword evidence="2" id="KW-0862">Zinc</keyword>
<feature type="domain" description="RING-type" evidence="3">
    <location>
        <begin position="424"/>
        <end position="460"/>
    </location>
</feature>
<dbReference type="OrthoDB" id="340620at2759"/>
<evidence type="ECO:0000313" key="5">
    <source>
        <dbReference type="Proteomes" id="UP000315496"/>
    </source>
</evidence>
<dbReference type="VEuPathDB" id="GiardiaDB:GMRT_13869"/>
<dbReference type="Proteomes" id="UP000315496">
    <property type="component" value="Chromosome 4"/>
</dbReference>
<dbReference type="PANTHER" id="PTHR24120">
    <property type="entry name" value="GH07239P"/>
    <property type="match status" value="1"/>
</dbReference>
<dbReference type="SUPFAM" id="SSF57850">
    <property type="entry name" value="RING/U-box"/>
    <property type="match status" value="1"/>
</dbReference>
<evidence type="ECO:0000256" key="2">
    <source>
        <dbReference type="PROSITE-ProRule" id="PRU00175"/>
    </source>
</evidence>
<feature type="repeat" description="ANK" evidence="1">
    <location>
        <begin position="63"/>
        <end position="88"/>
    </location>
</feature>
<accession>A0A4Z1SNZ9</accession>
<comment type="caution">
    <text evidence="4">The sequence shown here is derived from an EMBL/GenBank/DDBJ whole genome shotgun (WGS) entry which is preliminary data.</text>
</comment>
<dbReference type="EMBL" id="VDLU01000004">
    <property type="protein sequence ID" value="TNJ27360.1"/>
    <property type="molecule type" value="Genomic_DNA"/>
</dbReference>
<name>A0A4Z1SNZ9_GIAMU</name>
<evidence type="ECO:0000259" key="3">
    <source>
        <dbReference type="PROSITE" id="PS50089"/>
    </source>
</evidence>
<dbReference type="PANTHER" id="PTHR24120:SF4">
    <property type="entry name" value="GH07239P"/>
    <property type="match status" value="1"/>
</dbReference>
<protein>
    <submittedName>
        <fullName evidence="4">Ankyrin repeat protein 2</fullName>
    </submittedName>
</protein>
<keyword evidence="1" id="KW-0040">ANK repeat</keyword>
<dbReference type="SMART" id="SM00248">
    <property type="entry name" value="ANK"/>
    <property type="match status" value="8"/>
</dbReference>
<organism evidence="4 5">
    <name type="scientific">Giardia muris</name>
    <dbReference type="NCBI Taxonomy" id="5742"/>
    <lineage>
        <taxon>Eukaryota</taxon>
        <taxon>Metamonada</taxon>
        <taxon>Diplomonadida</taxon>
        <taxon>Hexamitidae</taxon>
        <taxon>Giardiinae</taxon>
        <taxon>Giardia</taxon>
    </lineage>
</organism>
<keyword evidence="2" id="KW-0863">Zinc-finger</keyword>
<dbReference type="GO" id="GO:0008270">
    <property type="term" value="F:zinc ion binding"/>
    <property type="evidence" value="ECO:0007669"/>
    <property type="project" value="UniProtKB-KW"/>
</dbReference>
<keyword evidence="2" id="KW-0479">Metal-binding</keyword>
<dbReference type="SUPFAM" id="SSF48403">
    <property type="entry name" value="Ankyrin repeat"/>
    <property type="match status" value="1"/>
</dbReference>
<dbReference type="InterPro" id="IPR013083">
    <property type="entry name" value="Znf_RING/FYVE/PHD"/>
</dbReference>
<dbReference type="PROSITE" id="PS50088">
    <property type="entry name" value="ANK_REPEAT"/>
    <property type="match status" value="1"/>
</dbReference>